<keyword evidence="6 9" id="KW-1133">Transmembrane helix</keyword>
<feature type="compositionally biased region" description="Low complexity" evidence="8">
    <location>
        <begin position="230"/>
        <end position="251"/>
    </location>
</feature>
<dbReference type="PANTHER" id="PTHR30070:SF1">
    <property type="entry name" value="CYTOCHROME C BIOGENESIS B-RELATED"/>
    <property type="match status" value="1"/>
</dbReference>
<evidence type="ECO:0000256" key="8">
    <source>
        <dbReference type="SAM" id="MobiDB-lite"/>
    </source>
</evidence>
<dbReference type="GO" id="GO:0017004">
    <property type="term" value="P:cytochrome complex assembly"/>
    <property type="evidence" value="ECO:0007669"/>
    <property type="project" value="UniProtKB-KW"/>
</dbReference>
<dbReference type="PANTHER" id="PTHR30070">
    <property type="entry name" value="HEME EXPORTER PROTEIN B"/>
    <property type="match status" value="1"/>
</dbReference>
<name>A0A2S9YIN7_9BACT</name>
<dbReference type="EMBL" id="PVNL01000100">
    <property type="protein sequence ID" value="PRQ04931.1"/>
    <property type="molecule type" value="Genomic_DNA"/>
</dbReference>
<sequence length="258" mass="27283">MRLLRQTWLLARNDLRQEARRLELVLTAGFFTLVVVVMFALAFFALDGSVQRKAIPGMVWLCIAFVGALTLTRVFDRERESNTLAALLAAPVERLAIYLSKLLVTLVVLLSCSALLVPGLGLLFPSSQVFSANPLALVALIVLGCLGYAAVGTLFAAGLATSSGKNVLLSVILYPLTTPVLLFALVATQRLLEGHPELWGTLSQIAALDVVLIGVGAWLFETVLIGAAHSSPAHSSPASNGSARAAAVSARARSKPVN</sequence>
<feature type="transmembrane region" description="Helical" evidence="9">
    <location>
        <begin position="95"/>
        <end position="117"/>
    </location>
</feature>
<evidence type="ECO:0000256" key="5">
    <source>
        <dbReference type="ARBA" id="ARBA00022748"/>
    </source>
</evidence>
<dbReference type="AlphaFoldDB" id="A0A2S9YIN7"/>
<evidence type="ECO:0000256" key="3">
    <source>
        <dbReference type="ARBA" id="ARBA00022448"/>
    </source>
</evidence>
<proteinExistence type="inferred from homology"/>
<accession>A0A2S9YIN7</accession>
<feature type="transmembrane region" description="Helical" evidence="9">
    <location>
        <begin position="198"/>
        <end position="220"/>
    </location>
</feature>
<dbReference type="PRINTS" id="PR01414">
    <property type="entry name" value="CCMBBIOGNSIS"/>
</dbReference>
<evidence type="ECO:0000313" key="11">
    <source>
        <dbReference type="Proteomes" id="UP000238823"/>
    </source>
</evidence>
<evidence type="ECO:0000256" key="4">
    <source>
        <dbReference type="ARBA" id="ARBA00022692"/>
    </source>
</evidence>
<keyword evidence="4 9" id="KW-0812">Transmembrane</keyword>
<organism evidence="10 11">
    <name type="scientific">Enhygromyxa salina</name>
    <dbReference type="NCBI Taxonomy" id="215803"/>
    <lineage>
        <taxon>Bacteria</taxon>
        <taxon>Pseudomonadati</taxon>
        <taxon>Myxococcota</taxon>
        <taxon>Polyangia</taxon>
        <taxon>Nannocystales</taxon>
        <taxon>Nannocystaceae</taxon>
        <taxon>Enhygromyxa</taxon>
    </lineage>
</organism>
<comment type="subcellular location">
    <subcellularLocation>
        <location evidence="1">Membrane</location>
        <topology evidence="1">Multi-pass membrane protein</topology>
    </subcellularLocation>
</comment>
<feature type="transmembrane region" description="Helical" evidence="9">
    <location>
        <begin position="58"/>
        <end position="75"/>
    </location>
</feature>
<feature type="region of interest" description="Disordered" evidence="8">
    <location>
        <begin position="230"/>
        <end position="258"/>
    </location>
</feature>
<evidence type="ECO:0000313" key="10">
    <source>
        <dbReference type="EMBL" id="PRQ04931.1"/>
    </source>
</evidence>
<evidence type="ECO:0000256" key="1">
    <source>
        <dbReference type="ARBA" id="ARBA00004141"/>
    </source>
</evidence>
<evidence type="ECO:0000256" key="2">
    <source>
        <dbReference type="ARBA" id="ARBA00010544"/>
    </source>
</evidence>
<evidence type="ECO:0000256" key="9">
    <source>
        <dbReference type="SAM" id="Phobius"/>
    </source>
</evidence>
<keyword evidence="3" id="KW-0813">Transport</keyword>
<evidence type="ECO:0000256" key="7">
    <source>
        <dbReference type="ARBA" id="ARBA00023136"/>
    </source>
</evidence>
<comment type="caution">
    <text evidence="10">The sequence shown here is derived from an EMBL/GenBank/DDBJ whole genome shotgun (WGS) entry which is preliminary data.</text>
</comment>
<reference evidence="10 11" key="1">
    <citation type="submission" date="2018-03" db="EMBL/GenBank/DDBJ databases">
        <title>Draft Genome Sequences of the Obligatory Marine Myxobacteria Enhygromyxa salina SWB007.</title>
        <authorList>
            <person name="Poehlein A."/>
            <person name="Moghaddam J.A."/>
            <person name="Harms H."/>
            <person name="Alanjari M."/>
            <person name="Koenig G.M."/>
            <person name="Daniel R."/>
            <person name="Schaeberle T.F."/>
        </authorList>
    </citation>
    <scope>NUCLEOTIDE SEQUENCE [LARGE SCALE GENOMIC DNA]</scope>
    <source>
        <strain evidence="10 11">SWB007</strain>
    </source>
</reference>
<dbReference type="Pfam" id="PF03379">
    <property type="entry name" value="CcmB"/>
    <property type="match status" value="1"/>
</dbReference>
<keyword evidence="5" id="KW-0201">Cytochrome c-type biogenesis</keyword>
<comment type="similarity">
    <text evidence="2">Belongs to the CcmB/CycW/HelB family.</text>
</comment>
<gene>
    <name evidence="10" type="ORF">ENSA7_48620</name>
</gene>
<dbReference type="GO" id="GO:1903607">
    <property type="term" value="P:cytochrome c biosynthetic process"/>
    <property type="evidence" value="ECO:0007669"/>
    <property type="project" value="TreeGrafter"/>
</dbReference>
<feature type="transmembrane region" description="Helical" evidence="9">
    <location>
        <begin position="21"/>
        <end position="46"/>
    </location>
</feature>
<feature type="transmembrane region" description="Helical" evidence="9">
    <location>
        <begin position="167"/>
        <end position="186"/>
    </location>
</feature>
<dbReference type="GO" id="GO:0015232">
    <property type="term" value="F:heme transmembrane transporter activity"/>
    <property type="evidence" value="ECO:0007669"/>
    <property type="project" value="InterPro"/>
</dbReference>
<evidence type="ECO:0000256" key="6">
    <source>
        <dbReference type="ARBA" id="ARBA00022989"/>
    </source>
</evidence>
<dbReference type="Proteomes" id="UP000238823">
    <property type="component" value="Unassembled WGS sequence"/>
</dbReference>
<feature type="transmembrane region" description="Helical" evidence="9">
    <location>
        <begin position="137"/>
        <end position="160"/>
    </location>
</feature>
<dbReference type="InterPro" id="IPR003544">
    <property type="entry name" value="Cyt_c_biogenesis_CcmB"/>
</dbReference>
<dbReference type="GO" id="GO:0005886">
    <property type="term" value="C:plasma membrane"/>
    <property type="evidence" value="ECO:0007669"/>
    <property type="project" value="TreeGrafter"/>
</dbReference>
<protein>
    <submittedName>
        <fullName evidence="10">CcmB protein</fullName>
    </submittedName>
</protein>
<keyword evidence="7 9" id="KW-0472">Membrane</keyword>